<dbReference type="PANTHER" id="PTHR34697:SF2">
    <property type="entry name" value="PHOSPHATIDYLGLYCEROL LYSYLTRANSFERASE"/>
    <property type="match status" value="1"/>
</dbReference>
<evidence type="ECO:0000259" key="6">
    <source>
        <dbReference type="Pfam" id="PF09924"/>
    </source>
</evidence>
<dbReference type="PANTHER" id="PTHR34697">
    <property type="entry name" value="PHOSPHATIDYLGLYCEROL LYSYLTRANSFERASE"/>
    <property type="match status" value="1"/>
</dbReference>
<dbReference type="RefSeq" id="WP_065133950.1">
    <property type="nucleotide sequence ID" value="NZ_MAEM01000251.1"/>
</dbReference>
<evidence type="ECO:0000256" key="1">
    <source>
        <dbReference type="ARBA" id="ARBA00004651"/>
    </source>
</evidence>
<dbReference type="Pfam" id="PF09924">
    <property type="entry name" value="LPG_synthase_C"/>
    <property type="match status" value="1"/>
</dbReference>
<dbReference type="AlphaFoldDB" id="A0A1A6BHU9"/>
<keyword evidence="4" id="KW-1133">Transmembrane helix</keyword>
<dbReference type="EMBL" id="MAEM01000251">
    <property type="protein sequence ID" value="OBS01799.1"/>
    <property type="molecule type" value="Genomic_DNA"/>
</dbReference>
<organism evidence="7 8">
    <name type="scientific">Mycobacterium gordonae</name>
    <dbReference type="NCBI Taxonomy" id="1778"/>
    <lineage>
        <taxon>Bacteria</taxon>
        <taxon>Bacillati</taxon>
        <taxon>Actinomycetota</taxon>
        <taxon>Actinomycetes</taxon>
        <taxon>Mycobacteriales</taxon>
        <taxon>Mycobacteriaceae</taxon>
        <taxon>Mycobacterium</taxon>
    </lineage>
</organism>
<name>A0A1A6BHU9_MYCGO</name>
<evidence type="ECO:0000313" key="8">
    <source>
        <dbReference type="Proteomes" id="UP000093757"/>
    </source>
</evidence>
<dbReference type="GO" id="GO:0016755">
    <property type="term" value="F:aminoacyltransferase activity"/>
    <property type="evidence" value="ECO:0007669"/>
    <property type="project" value="TreeGrafter"/>
</dbReference>
<evidence type="ECO:0000313" key="7">
    <source>
        <dbReference type="EMBL" id="OBS01799.1"/>
    </source>
</evidence>
<comment type="caution">
    <text evidence="7">The sequence shown here is derived from an EMBL/GenBank/DDBJ whole genome shotgun (WGS) entry which is preliminary data.</text>
</comment>
<feature type="domain" description="Phosphatidylglycerol lysyltransferase C-terminal" evidence="6">
    <location>
        <begin position="2"/>
        <end position="291"/>
    </location>
</feature>
<dbReference type="Proteomes" id="UP000093757">
    <property type="component" value="Unassembled WGS sequence"/>
</dbReference>
<comment type="subcellular location">
    <subcellularLocation>
        <location evidence="1">Cell membrane</location>
        <topology evidence="1">Multi-pass membrane protein</topology>
    </subcellularLocation>
</comment>
<dbReference type="GO" id="GO:0005886">
    <property type="term" value="C:plasma membrane"/>
    <property type="evidence" value="ECO:0007669"/>
    <property type="project" value="UniProtKB-SubCell"/>
</dbReference>
<keyword evidence="3" id="KW-0812">Transmembrane</keyword>
<feature type="non-terminal residue" evidence="7">
    <location>
        <position position="1"/>
    </location>
</feature>
<accession>A0A1A6BHU9</accession>
<evidence type="ECO:0000256" key="4">
    <source>
        <dbReference type="ARBA" id="ARBA00022989"/>
    </source>
</evidence>
<keyword evidence="5" id="KW-0472">Membrane</keyword>
<dbReference type="InterPro" id="IPR051211">
    <property type="entry name" value="PG_lysyltransferase"/>
</dbReference>
<keyword evidence="2" id="KW-1003">Cell membrane</keyword>
<proteinExistence type="predicted"/>
<evidence type="ECO:0000256" key="5">
    <source>
        <dbReference type="ARBA" id="ARBA00023136"/>
    </source>
</evidence>
<gene>
    <name evidence="7" type="ORF">A9W98_18360</name>
</gene>
<evidence type="ECO:0000256" key="3">
    <source>
        <dbReference type="ARBA" id="ARBA00022692"/>
    </source>
</evidence>
<reference evidence="7 8" key="1">
    <citation type="submission" date="2016-06" db="EMBL/GenBank/DDBJ databases">
        <authorList>
            <person name="Kjaerup R.B."/>
            <person name="Dalgaard T.S."/>
            <person name="Juul-Madsen H.R."/>
        </authorList>
    </citation>
    <scope>NUCLEOTIDE SEQUENCE [LARGE SCALE GENOMIC DNA]</scope>
    <source>
        <strain evidence="7 8">1245752.6</strain>
    </source>
</reference>
<dbReference type="OrthoDB" id="9801152at2"/>
<evidence type="ECO:0000256" key="2">
    <source>
        <dbReference type="ARBA" id="ARBA00022475"/>
    </source>
</evidence>
<sequence>PLAPFAMHSLKSYFFNAAGTAAIAYRTRLGFAVVSGDPIGDSAQFEQLATQFAVMCRSRGWRIVVLAAAQRNLGLWTRELIGQAMLAVPIGRDVVVDVPRFSLAGRRYRNVRQAVQRTRNRGVTTGIVDERDLDAGLVTELSEVLYASHGGVRTERGFCMNLDGALQGRCPGVKLAIARDSDGRAVAFHRYASAGGGSEITLDAPYRRPDAPNGIDERLSVDMIAEAKNHHAQCLSLAFAAFPEVFDATEPGLLQRVAYRLIHLLDPLIRLESLYRYLRKFHALGERRYVVLCTHHIPSALVVLLSLEFLPRRRRLRPAHHRVAAGA</sequence>
<protein>
    <recommendedName>
        <fullName evidence="6">Phosphatidylglycerol lysyltransferase C-terminal domain-containing protein</fullName>
    </recommendedName>
</protein>
<dbReference type="InterPro" id="IPR024320">
    <property type="entry name" value="LPG_synthase_C"/>
</dbReference>
<dbReference type="GO" id="GO:0055091">
    <property type="term" value="P:phospholipid homeostasis"/>
    <property type="evidence" value="ECO:0007669"/>
    <property type="project" value="TreeGrafter"/>
</dbReference>